<comment type="caution">
    <text evidence="2">The sequence shown here is derived from an EMBL/GenBank/DDBJ whole genome shotgun (WGS) entry which is preliminary data.</text>
</comment>
<accession>A0A2C5ZSK9</accession>
<dbReference type="OrthoDB" id="629492at2759"/>
<dbReference type="InterPro" id="IPR036047">
    <property type="entry name" value="F-box-like_dom_sf"/>
</dbReference>
<organism evidence="2 3">
    <name type="scientific">Ophiocordyceps australis</name>
    <dbReference type="NCBI Taxonomy" id="1399860"/>
    <lineage>
        <taxon>Eukaryota</taxon>
        <taxon>Fungi</taxon>
        <taxon>Dikarya</taxon>
        <taxon>Ascomycota</taxon>
        <taxon>Pezizomycotina</taxon>
        <taxon>Sordariomycetes</taxon>
        <taxon>Hypocreomycetidae</taxon>
        <taxon>Hypocreales</taxon>
        <taxon>Ophiocordycipitaceae</taxon>
        <taxon>Ophiocordyceps</taxon>
    </lineage>
</organism>
<dbReference type="SMART" id="SM00256">
    <property type="entry name" value="FBOX"/>
    <property type="match status" value="1"/>
</dbReference>
<dbReference type="Gene3D" id="1.25.40.10">
    <property type="entry name" value="Tetratricopeptide repeat domain"/>
    <property type="match status" value="1"/>
</dbReference>
<proteinExistence type="predicted"/>
<dbReference type="SUPFAM" id="SSF81383">
    <property type="entry name" value="F-box domain"/>
    <property type="match status" value="1"/>
</dbReference>
<name>A0A2C5ZSK9_9HYPO</name>
<dbReference type="Gene3D" id="3.80.10.10">
    <property type="entry name" value="Ribonuclease Inhibitor"/>
    <property type="match status" value="1"/>
</dbReference>
<reference evidence="2 3" key="1">
    <citation type="submission" date="2017-06" db="EMBL/GenBank/DDBJ databases">
        <title>Ant-infecting Ophiocordyceps genomes reveal a high diversity of potential behavioral manipulation genes and a possible major role for enterotoxins.</title>
        <authorList>
            <person name="De Bekker C."/>
            <person name="Evans H.C."/>
            <person name="Brachmann A."/>
            <person name="Hughes D.P."/>
        </authorList>
    </citation>
    <scope>NUCLEOTIDE SEQUENCE [LARGE SCALE GENOMIC DNA]</scope>
    <source>
        <strain evidence="2 3">1348a</strain>
    </source>
</reference>
<dbReference type="AlphaFoldDB" id="A0A2C5ZSK9"/>
<dbReference type="EMBL" id="NJEU01000033">
    <property type="protein sequence ID" value="PHH82976.1"/>
    <property type="molecule type" value="Genomic_DNA"/>
</dbReference>
<evidence type="ECO:0000313" key="3">
    <source>
        <dbReference type="Proteomes" id="UP000224854"/>
    </source>
</evidence>
<dbReference type="Pfam" id="PF00646">
    <property type="entry name" value="F-box"/>
    <property type="match status" value="1"/>
</dbReference>
<dbReference type="InterPro" id="IPR032675">
    <property type="entry name" value="LRR_dom_sf"/>
</dbReference>
<dbReference type="Proteomes" id="UP000224854">
    <property type="component" value="Unassembled WGS sequence"/>
</dbReference>
<keyword evidence="3" id="KW-1185">Reference proteome</keyword>
<evidence type="ECO:0000313" key="2">
    <source>
        <dbReference type="EMBL" id="PHH82976.1"/>
    </source>
</evidence>
<evidence type="ECO:0000259" key="1">
    <source>
        <dbReference type="SMART" id="SM00256"/>
    </source>
</evidence>
<protein>
    <recommendedName>
        <fullName evidence="1">F-box domain-containing protein</fullName>
    </recommendedName>
</protein>
<dbReference type="InterPro" id="IPR001810">
    <property type="entry name" value="F-box_dom"/>
</dbReference>
<dbReference type="SUPFAM" id="SSF48452">
    <property type="entry name" value="TPR-like"/>
    <property type="match status" value="1"/>
</dbReference>
<dbReference type="InterPro" id="IPR011990">
    <property type="entry name" value="TPR-like_helical_dom_sf"/>
</dbReference>
<feature type="domain" description="F-box" evidence="1">
    <location>
        <begin position="176"/>
        <end position="216"/>
    </location>
</feature>
<dbReference type="SUPFAM" id="SSF52047">
    <property type="entry name" value="RNI-like"/>
    <property type="match status" value="1"/>
</dbReference>
<sequence length="642" mass="72463">MEACILKGKKTLNQAGTRGLRKSRNLFTSAIKLCTCSHTSSCWIDFKTIVANSKDGQPCLFPCACVDEVPCSKLGTHLLALRHRSICHSLLNNCRGARRDAETMIAMAPEDPQGYIRLGEVLRFQDMPEVALEIFRAGIRACHHVGGERAQSHVDRLRALCGDPRVIPGRCDPIQMPVDVIFIIFTSMEVQDLMTCLRVSKGWKGALESTPCKHLFKILTLTRPIRTIPVKNSMVTFAQRFGSYLHTIKLAPTVCGQITPANLDRLLRACPNLVQLRVPLSCFPGITLPQNAPVIKFQKLRNLTVFGAGNQTVPDDHNFPVSIHQEVLLQEFIALAADTLEYLDIPLLPRTWSPLQQPQAVPLFTQLRYLRINPTVHTSTPLLVLATNTPLLQELTINNIHIGLGNLRAWTQTAHQLWNHLEALNIDFDERFAFQAQRELVHTVLTIATRTCRESLRHLSLSTKHYPDILDNVADCHFGKIETLRFTGPVFSPVDTHSFLRQALHDGTLKTIEITFPLDDYNNRSGQIGREFFGLYDWLKGCKTLRCLSLLKINLDLSHYEQSECPLTQFICSFRNLDTLSLQGPIHASRFVHILTQVFKKTRLRRIYTDSFTGRARRHVESQAELLGLEFKAATLPRPRGA</sequence>
<gene>
    <name evidence="2" type="ORF">CDD82_4090</name>
</gene>